<feature type="compositionally biased region" description="Low complexity" evidence="1">
    <location>
        <begin position="84"/>
        <end position="104"/>
    </location>
</feature>
<dbReference type="InterPro" id="IPR004252">
    <property type="entry name" value="Probable_transposase_24"/>
</dbReference>
<dbReference type="AlphaFoldDB" id="A0A0D3DE55"/>
<organism evidence="2 3">
    <name type="scientific">Brassica oleracea var. oleracea</name>
    <dbReference type="NCBI Taxonomy" id="109376"/>
    <lineage>
        <taxon>Eukaryota</taxon>
        <taxon>Viridiplantae</taxon>
        <taxon>Streptophyta</taxon>
        <taxon>Embryophyta</taxon>
        <taxon>Tracheophyta</taxon>
        <taxon>Spermatophyta</taxon>
        <taxon>Magnoliopsida</taxon>
        <taxon>eudicotyledons</taxon>
        <taxon>Gunneridae</taxon>
        <taxon>Pentapetalae</taxon>
        <taxon>rosids</taxon>
        <taxon>malvids</taxon>
        <taxon>Brassicales</taxon>
        <taxon>Brassicaceae</taxon>
        <taxon>Brassiceae</taxon>
        <taxon>Brassica</taxon>
    </lineage>
</organism>
<evidence type="ECO:0000313" key="2">
    <source>
        <dbReference type="EnsemblPlants" id="Bo7g101550.1"/>
    </source>
</evidence>
<keyword evidence="3" id="KW-1185">Reference proteome</keyword>
<accession>A0A0D3DE55</accession>
<dbReference type="EnsemblPlants" id="Bo7g101550.1">
    <property type="protein sequence ID" value="Bo7g101550.1"/>
    <property type="gene ID" value="Bo7g101550"/>
</dbReference>
<evidence type="ECO:0000256" key="1">
    <source>
        <dbReference type="SAM" id="MobiDB-lite"/>
    </source>
</evidence>
<feature type="region of interest" description="Disordered" evidence="1">
    <location>
        <begin position="163"/>
        <end position="200"/>
    </location>
</feature>
<name>A0A0D3DE55_BRAOL</name>
<dbReference type="HOGENOM" id="CLU_033858_0_0_1"/>
<protein>
    <submittedName>
        <fullName evidence="2">Uncharacterized protein</fullName>
    </submittedName>
</protein>
<feature type="compositionally biased region" description="Polar residues" evidence="1">
    <location>
        <begin position="26"/>
        <end position="55"/>
    </location>
</feature>
<evidence type="ECO:0000313" key="3">
    <source>
        <dbReference type="Proteomes" id="UP000032141"/>
    </source>
</evidence>
<feature type="region of interest" description="Disordered" evidence="1">
    <location>
        <begin position="470"/>
        <end position="502"/>
    </location>
</feature>
<sequence length="502" mass="56391">MYTHRDTNGRVTKEYLEGLETFMHQADSTPPAQESASSSNSNFQDEPVVNSSLSPSKMVRKNKKGSTQHYSQMFSGELGTRTDASSSSAPSSSFPEFVPDSQAPPYVPPPVPRFDAPSAHHDHVPEQVPPLPMAPNEIHPDLLVPPSAPYAMYTVEDLLTQPGRGGLPVLDPDDPTELCEHNRGDQRLLSPRSSERENDTDLHQKDVVQNVCRVNERVKNMLEAKAKKRLLDTVSNWKDDWILRGYEQGKPAELTTLVWDDLIRYWKLLSSIKVSNSCSASRLTRDEHGNGPMFHTTGQKLYAGVRMEMRRENLQDLCETGELPSLKDLCERTYKNKAGQFVDPRFEQIYNDVVARIEDRQTQLTQQSPDGIPVTLLTLEVNQIYEEVVLKKNGRMLGIGSVNDVPRATSSYGQRRADEVTELCSQLNETRSELNQTRSSFAACMTSFESILDVLASGNPQVEAMVAQMRTQTSVPEPSHNEEDVRRTSQEFFDKLLPSNNP</sequence>
<feature type="compositionally biased region" description="Basic and acidic residues" evidence="1">
    <location>
        <begin position="479"/>
        <end position="494"/>
    </location>
</feature>
<dbReference type="Gramene" id="Bo7g101550.1">
    <property type="protein sequence ID" value="Bo7g101550.1"/>
    <property type="gene ID" value="Bo7g101550"/>
</dbReference>
<reference evidence="2 3" key="1">
    <citation type="journal article" date="2014" name="Genome Biol.">
        <title>Transcriptome and methylome profiling reveals relics of genome dominance in the mesopolyploid Brassica oleracea.</title>
        <authorList>
            <person name="Parkin I.A."/>
            <person name="Koh C."/>
            <person name="Tang H."/>
            <person name="Robinson S.J."/>
            <person name="Kagale S."/>
            <person name="Clarke W.E."/>
            <person name="Town C.D."/>
            <person name="Nixon J."/>
            <person name="Krishnakumar V."/>
            <person name="Bidwell S.L."/>
            <person name="Denoeud F."/>
            <person name="Belcram H."/>
            <person name="Links M.G."/>
            <person name="Just J."/>
            <person name="Clarke C."/>
            <person name="Bender T."/>
            <person name="Huebert T."/>
            <person name="Mason A.S."/>
            <person name="Pires J.C."/>
            <person name="Barker G."/>
            <person name="Moore J."/>
            <person name="Walley P.G."/>
            <person name="Manoli S."/>
            <person name="Batley J."/>
            <person name="Edwards D."/>
            <person name="Nelson M.N."/>
            <person name="Wang X."/>
            <person name="Paterson A.H."/>
            <person name="King G."/>
            <person name="Bancroft I."/>
            <person name="Chalhoub B."/>
            <person name="Sharpe A.G."/>
        </authorList>
    </citation>
    <scope>NUCLEOTIDE SEQUENCE</scope>
    <source>
        <strain evidence="2 3">cv. TO1000</strain>
    </source>
</reference>
<feature type="region of interest" description="Disordered" evidence="1">
    <location>
        <begin position="22"/>
        <end position="121"/>
    </location>
</feature>
<reference evidence="2" key="2">
    <citation type="submission" date="2015-03" db="UniProtKB">
        <authorList>
            <consortium name="EnsemblPlants"/>
        </authorList>
    </citation>
    <scope>IDENTIFICATION</scope>
</reference>
<proteinExistence type="predicted"/>
<dbReference type="Proteomes" id="UP000032141">
    <property type="component" value="Chromosome C7"/>
</dbReference>
<dbReference type="Pfam" id="PF03004">
    <property type="entry name" value="Transposase_24"/>
    <property type="match status" value="1"/>
</dbReference>